<keyword evidence="6" id="KW-1185">Reference proteome</keyword>
<feature type="transmembrane region" description="Helical" evidence="2">
    <location>
        <begin position="42"/>
        <end position="65"/>
    </location>
</feature>
<feature type="region of interest" description="Disordered" evidence="1">
    <location>
        <begin position="1"/>
        <end position="41"/>
    </location>
</feature>
<evidence type="ECO:0000256" key="2">
    <source>
        <dbReference type="SAM" id="Phobius"/>
    </source>
</evidence>
<dbReference type="RefSeq" id="WP_030150963.1">
    <property type="nucleotide sequence ID" value="NZ_JOFV01000005.1"/>
</dbReference>
<feature type="compositionally biased region" description="Low complexity" evidence="1">
    <location>
        <begin position="1"/>
        <end position="29"/>
    </location>
</feature>
<evidence type="ECO:0000256" key="1">
    <source>
        <dbReference type="SAM" id="MobiDB-lite"/>
    </source>
</evidence>
<evidence type="ECO:0000313" key="5">
    <source>
        <dbReference type="Proteomes" id="UP000289805"/>
    </source>
</evidence>
<keyword evidence="2" id="KW-1133">Transmembrane helix</keyword>
<proteinExistence type="predicted"/>
<dbReference type="Proteomes" id="UP000289805">
    <property type="component" value="Unassembled WGS sequence"/>
</dbReference>
<evidence type="ECO:0000313" key="6">
    <source>
        <dbReference type="Proteomes" id="UP000290517"/>
    </source>
</evidence>
<accession>A0A4Q1L1U6</accession>
<evidence type="ECO:0000313" key="3">
    <source>
        <dbReference type="EMBL" id="RXR27951.1"/>
    </source>
</evidence>
<dbReference type="AlphaFoldDB" id="A0A4Q1L1U6"/>
<name>A0A4Q1L1U6_9CELL</name>
<comment type="caution">
    <text evidence="4">The sequence shown here is derived from an EMBL/GenBank/DDBJ whole genome shotgun (WGS) entry which is preliminary data.</text>
</comment>
<gene>
    <name evidence="3" type="ORF">EQW73_01165</name>
    <name evidence="4" type="ORF">EQW78_04590</name>
</gene>
<evidence type="ECO:0000313" key="4">
    <source>
        <dbReference type="EMBL" id="RXR36040.1"/>
    </source>
</evidence>
<organism evidence="4 5">
    <name type="scientific">Oerskovia turbata</name>
    <dbReference type="NCBI Taxonomy" id="1713"/>
    <lineage>
        <taxon>Bacteria</taxon>
        <taxon>Bacillati</taxon>
        <taxon>Actinomycetota</taxon>
        <taxon>Actinomycetes</taxon>
        <taxon>Micrococcales</taxon>
        <taxon>Cellulomonadaceae</taxon>
        <taxon>Oerskovia</taxon>
    </lineage>
</organism>
<keyword evidence="2" id="KW-0472">Membrane</keyword>
<reference evidence="5 6" key="1">
    <citation type="submission" date="2019-01" db="EMBL/GenBank/DDBJ databases">
        <title>Oerskovia turbata Genome sequencing and assembly.</title>
        <authorList>
            <person name="Dou T."/>
        </authorList>
    </citation>
    <scope>NUCLEOTIDE SEQUENCE [LARGE SCALE GENOMIC DNA]</scope>
    <source>
        <strain evidence="4 5">JCM12123</strain>
        <strain evidence="3 6">JCM3160</strain>
    </source>
</reference>
<dbReference type="STRING" id="1713.GCA_000718325_01427"/>
<dbReference type="EMBL" id="SDJQ01000006">
    <property type="protein sequence ID" value="RXR36040.1"/>
    <property type="molecule type" value="Genomic_DNA"/>
</dbReference>
<dbReference type="EMBL" id="SDJR01000001">
    <property type="protein sequence ID" value="RXR27951.1"/>
    <property type="molecule type" value="Genomic_DNA"/>
</dbReference>
<dbReference type="Proteomes" id="UP000290517">
    <property type="component" value="Unassembled WGS sequence"/>
</dbReference>
<protein>
    <submittedName>
        <fullName evidence="4">Uncharacterized protein</fullName>
    </submittedName>
</protein>
<sequence>MSAPSVVRPVGPAGAPDGPDPEVAGAAGDVDPTAPARPRSSLQWPAVVALTTALAFAGLVATGVFDPMIEAL</sequence>
<keyword evidence="2" id="KW-0812">Transmembrane</keyword>